<protein>
    <submittedName>
        <fullName evidence="2">Uncharacterized protein</fullName>
    </submittedName>
</protein>
<organism evidence="2 3">
    <name type="scientific">Kitasatospora atroaurantiaca</name>
    <dbReference type="NCBI Taxonomy" id="285545"/>
    <lineage>
        <taxon>Bacteria</taxon>
        <taxon>Bacillati</taxon>
        <taxon>Actinomycetota</taxon>
        <taxon>Actinomycetes</taxon>
        <taxon>Kitasatosporales</taxon>
        <taxon>Streptomycetaceae</taxon>
        <taxon>Kitasatospora</taxon>
    </lineage>
</organism>
<evidence type="ECO:0000313" key="3">
    <source>
        <dbReference type="Proteomes" id="UP000318416"/>
    </source>
</evidence>
<comment type="caution">
    <text evidence="2">The sequence shown here is derived from an EMBL/GenBank/DDBJ whole genome shotgun (WGS) entry which is preliminary data.</text>
</comment>
<evidence type="ECO:0000256" key="1">
    <source>
        <dbReference type="SAM" id="MobiDB-lite"/>
    </source>
</evidence>
<proteinExistence type="predicted"/>
<accession>A0A561EKE8</accession>
<name>A0A561EKE8_9ACTN</name>
<gene>
    <name evidence="2" type="ORF">FB465_1058</name>
</gene>
<evidence type="ECO:0000313" key="2">
    <source>
        <dbReference type="EMBL" id="TWE16098.1"/>
    </source>
</evidence>
<feature type="region of interest" description="Disordered" evidence="1">
    <location>
        <begin position="62"/>
        <end position="88"/>
    </location>
</feature>
<sequence length="88" mass="9797">MRWRRGATQFEYAAGHGPRQKDLRKGYPALVSSITGELEPDRSVHRPQVDISFMAYPPYAHFRRPGQPAPKAGPRRADVPSGRLAGEA</sequence>
<keyword evidence="3" id="KW-1185">Reference proteome</keyword>
<dbReference type="AlphaFoldDB" id="A0A561EKE8"/>
<dbReference type="Proteomes" id="UP000318416">
    <property type="component" value="Unassembled WGS sequence"/>
</dbReference>
<reference evidence="2 3" key="1">
    <citation type="submission" date="2019-06" db="EMBL/GenBank/DDBJ databases">
        <title>Sequencing the genomes of 1000 actinobacteria strains.</title>
        <authorList>
            <person name="Klenk H.-P."/>
        </authorList>
    </citation>
    <scope>NUCLEOTIDE SEQUENCE [LARGE SCALE GENOMIC DNA]</scope>
    <source>
        <strain evidence="2 3">DSM 41649</strain>
    </source>
</reference>
<dbReference type="EMBL" id="VIVR01000001">
    <property type="protein sequence ID" value="TWE16098.1"/>
    <property type="molecule type" value="Genomic_DNA"/>
</dbReference>